<feature type="repeat" description="RCC1" evidence="2">
    <location>
        <begin position="124"/>
        <end position="173"/>
    </location>
</feature>
<feature type="transmembrane region" description="Helical" evidence="4">
    <location>
        <begin position="2297"/>
        <end position="2318"/>
    </location>
</feature>
<evidence type="ECO:0000256" key="3">
    <source>
        <dbReference type="SAM" id="MobiDB-lite"/>
    </source>
</evidence>
<keyword evidence="7" id="KW-1185">Reference proteome</keyword>
<feature type="domain" description="RCC1-like" evidence="5">
    <location>
        <begin position="202"/>
        <end position="426"/>
    </location>
</feature>
<dbReference type="SUPFAM" id="SSF51126">
    <property type="entry name" value="Pectin lyase-like"/>
    <property type="match status" value="3"/>
</dbReference>
<dbReference type="EMBL" id="LGRX02031299">
    <property type="protein sequence ID" value="KAK3244866.1"/>
    <property type="molecule type" value="Genomic_DNA"/>
</dbReference>
<feature type="transmembrane region" description="Helical" evidence="4">
    <location>
        <begin position="2330"/>
        <end position="2351"/>
    </location>
</feature>
<dbReference type="InterPro" id="IPR000408">
    <property type="entry name" value="Reg_chr_condens"/>
</dbReference>
<keyword evidence="4" id="KW-0472">Membrane</keyword>
<dbReference type="Pfam" id="PF25390">
    <property type="entry name" value="WD40_RLD"/>
    <property type="match status" value="1"/>
</dbReference>
<feature type="transmembrane region" description="Helical" evidence="4">
    <location>
        <begin position="1853"/>
        <end position="1881"/>
    </location>
</feature>
<dbReference type="Gene3D" id="2.130.10.30">
    <property type="entry name" value="Regulator of chromosome condensation 1/beta-lactamase-inhibitor protein II"/>
    <property type="match status" value="2"/>
</dbReference>
<dbReference type="InterPro" id="IPR058923">
    <property type="entry name" value="RCC1-like_dom"/>
</dbReference>
<reference evidence="6 7" key="1">
    <citation type="journal article" date="2015" name="Genome Biol. Evol.">
        <title>Comparative Genomics of a Bacterivorous Green Alga Reveals Evolutionary Causalities and Consequences of Phago-Mixotrophic Mode of Nutrition.</title>
        <authorList>
            <person name="Burns J.A."/>
            <person name="Paasch A."/>
            <person name="Narechania A."/>
            <person name="Kim E."/>
        </authorList>
    </citation>
    <scope>NUCLEOTIDE SEQUENCE [LARGE SCALE GENOMIC DNA]</scope>
    <source>
        <strain evidence="6 7">PLY_AMNH</strain>
    </source>
</reference>
<feature type="repeat" description="RCC1" evidence="2">
    <location>
        <begin position="74"/>
        <end position="123"/>
    </location>
</feature>
<evidence type="ECO:0000256" key="2">
    <source>
        <dbReference type="PROSITE-ProRule" id="PRU00235"/>
    </source>
</evidence>
<keyword evidence="4" id="KW-0812">Transmembrane</keyword>
<feature type="repeat" description="RCC1" evidence="2">
    <location>
        <begin position="276"/>
        <end position="327"/>
    </location>
</feature>
<feature type="transmembrane region" description="Helical" evidence="4">
    <location>
        <begin position="2072"/>
        <end position="2089"/>
    </location>
</feature>
<protein>
    <recommendedName>
        <fullName evidence="5">RCC1-like domain-containing protein</fullName>
    </recommendedName>
</protein>
<feature type="transmembrane region" description="Helical" evidence="4">
    <location>
        <begin position="2128"/>
        <end position="2157"/>
    </location>
</feature>
<dbReference type="Proteomes" id="UP001190700">
    <property type="component" value="Unassembled WGS sequence"/>
</dbReference>
<name>A0AAE0EXY6_9CHLO</name>
<feature type="repeat" description="RCC1" evidence="2">
    <location>
        <begin position="328"/>
        <end position="380"/>
    </location>
</feature>
<dbReference type="PROSITE" id="PS00626">
    <property type="entry name" value="RCC1_2"/>
    <property type="match status" value="3"/>
</dbReference>
<accession>A0AAE0EXY6</accession>
<evidence type="ECO:0000313" key="6">
    <source>
        <dbReference type="EMBL" id="KAK3244866.1"/>
    </source>
</evidence>
<dbReference type="InterPro" id="IPR011050">
    <property type="entry name" value="Pectin_lyase_fold/virulence"/>
</dbReference>
<organism evidence="6 7">
    <name type="scientific">Cymbomonas tetramitiformis</name>
    <dbReference type="NCBI Taxonomy" id="36881"/>
    <lineage>
        <taxon>Eukaryota</taxon>
        <taxon>Viridiplantae</taxon>
        <taxon>Chlorophyta</taxon>
        <taxon>Pyramimonadophyceae</taxon>
        <taxon>Pyramimonadales</taxon>
        <taxon>Pyramimonadaceae</taxon>
        <taxon>Cymbomonas</taxon>
    </lineage>
</organism>
<feature type="transmembrane region" description="Helical" evidence="4">
    <location>
        <begin position="2273"/>
        <end position="2290"/>
    </location>
</feature>
<dbReference type="PROSITE" id="PS50012">
    <property type="entry name" value="RCC1_3"/>
    <property type="match status" value="6"/>
</dbReference>
<dbReference type="SMART" id="SM00710">
    <property type="entry name" value="PbH1"/>
    <property type="match status" value="10"/>
</dbReference>
<dbReference type="Pfam" id="PF00415">
    <property type="entry name" value="RCC1"/>
    <property type="match status" value="2"/>
</dbReference>
<feature type="repeat" description="RCC1" evidence="2">
    <location>
        <begin position="174"/>
        <end position="223"/>
    </location>
</feature>
<feature type="transmembrane region" description="Helical" evidence="4">
    <location>
        <begin position="1822"/>
        <end position="1841"/>
    </location>
</feature>
<dbReference type="SUPFAM" id="SSF50985">
    <property type="entry name" value="RCC1/BLIP-II"/>
    <property type="match status" value="1"/>
</dbReference>
<proteinExistence type="predicted"/>
<evidence type="ECO:0000256" key="4">
    <source>
        <dbReference type="SAM" id="Phobius"/>
    </source>
</evidence>
<keyword evidence="1" id="KW-0677">Repeat</keyword>
<comment type="caution">
    <text evidence="6">The sequence shown here is derived from an EMBL/GenBank/DDBJ whole genome shotgun (WGS) entry which is preliminary data.</text>
</comment>
<feature type="compositionally biased region" description="Basic and acidic residues" evidence="3">
    <location>
        <begin position="2007"/>
        <end position="2024"/>
    </location>
</feature>
<dbReference type="InterPro" id="IPR009091">
    <property type="entry name" value="RCC1/BLIP-II"/>
</dbReference>
<dbReference type="PANTHER" id="PTHR11319">
    <property type="entry name" value="G PROTEIN-COUPLED RECEPTOR-RELATED"/>
    <property type="match status" value="1"/>
</dbReference>
<evidence type="ECO:0000256" key="1">
    <source>
        <dbReference type="ARBA" id="ARBA00022737"/>
    </source>
</evidence>
<dbReference type="PANTHER" id="PTHR11319:SF35">
    <property type="entry name" value="OUTER MEMBRANE PROTEIN PMPC-RELATED"/>
    <property type="match status" value="1"/>
</dbReference>
<feature type="transmembrane region" description="Helical" evidence="4">
    <location>
        <begin position="2250"/>
        <end position="2267"/>
    </location>
</feature>
<feature type="transmembrane region" description="Helical" evidence="4">
    <location>
        <begin position="1735"/>
        <end position="1757"/>
    </location>
</feature>
<evidence type="ECO:0000313" key="7">
    <source>
        <dbReference type="Proteomes" id="UP001190700"/>
    </source>
</evidence>
<feature type="region of interest" description="Disordered" evidence="3">
    <location>
        <begin position="2004"/>
        <end position="2056"/>
    </location>
</feature>
<dbReference type="PRINTS" id="PR00633">
    <property type="entry name" value="RCCNDNSATION"/>
</dbReference>
<evidence type="ECO:0000259" key="5">
    <source>
        <dbReference type="Pfam" id="PF25390"/>
    </source>
</evidence>
<keyword evidence="4" id="KW-1133">Transmembrane helix</keyword>
<feature type="repeat" description="RCC1" evidence="2">
    <location>
        <begin position="224"/>
        <end position="275"/>
    </location>
</feature>
<sequence>MQSYQGHDISIFLELEGSGDDCVSASECGVQYAQHNGRQTETAATGGTATPHDSSLLQDRKWRRALHSTEAFWSDTYTVGANFNGQLGDGTNEQQLYPVQTMQSYTVSSSCSGKYHTVFVISDGSTYGTGRNLNGQLGNNNTDNTNIPVRIMSNHTVFFAACGGDHTFFVSNLGQVFATGKNNYGQLGNGLTEDTATPVEVLSGHLVISLAAGWYHTVFLTDEGLVFATGKNDKGQLGTADSKTVSEPVKVPFDTDVNVTQVICGGQHSIFLTQEGAVWATGYNKYGQLGDGTQTSRLSSVVVHELNTSVVVQASAGSYHSLFLNADGRVHGTGRNNYGQLGEGSTEDRLLPVLMNTSSVEAPVQLVVAGGYHSVVLDATWRAHLCGRNNYGQLAQGSTTSTSNLEPALVLQSMNGTSCGMYHSVFTPVAPLPTPPPPASPPPLPPAPLWAGGSNSTALITTSNYSLGYFEAALREPYVSTILLNASFSLRRDLPQLANCTLWVEGICSSDLCTIDGVDQYAFFHLEASNLTVVSLRLQRGWAASGAAVRMSGGHFLILRGSELGNHTAYTGSGGAVFVEAHGARVQVDRSSLCFNVAYHDGGALYISGDAVNLTTMRSTVEHNSAKVRRVSTVLRCMLRIERQTLYGDHSSAKVDDFIRQIIAAMRDDLDAEIDVFVRSSSLRRWARGVKVQAGWPSKPEVHEGSRGSPSFGGALFVQSSEAHILLSNSSFSDNQASKYGGAAYFTTETLPIAELLVEGCVLRGNNGLYGTAMYVDDTLVIDFVDTLFEFNHGGDYGGAIYIQNSHVHTLFTDLTLSSCVAQFNSAQYKGAVVRLASGSQMRITIRDTLMQGNMVESRYEGDYSVGGSAIAIDLNTYQMDIVDSKFVNNTCLYSSGTIELITSGDADITIHVTRAYFEGNHANSGGGAIHFDSAEADQRDVRLVLINCTLHRNTASALMVDAFNPDGGALRLINIAELEVHGCTFSSNSAFNGGAIAIYGSIPTSVAIVASRLLNNTSAEAGGALYVDSLKIALSLSDHSEAAFNVAQVNGGFLAMMCCGATLALANVSVTSNTGKSGGGLWLDSVSATVSGCHLASNKAQLEGGAMYGSMAEISLVRATLSENQALSLAGGLYMVGSVVAMWQTNLTSNRARGAGGAAYISGSSRVSMWEGCLLEGNYGSGSGGGLFLQDSELDLREGALVANVAKQSGGGLFMLESPTVLHRTVLRDNVAGIFGGGIYSSSDEPLSGECAWDCMGAGSLGGGLMLHSTRAQLTRVAVRACSSELDGGGLSATRHSEVRVEEGLWQGNVAKGSGGGALLNASAVAWTGCNLTENRALFGGALAGFGVKDGVIRGCTVANNSADEGAGVLLMDGCNFSLASVVLHSNRAERGAGIHVSSKASATEMRDSWLEGNTAYEGAGIYLDKPTNASHVLMAGLNFSGSSYGSNIFWAHHTGADLQIPECWECHVESSQQLLQSSAVHFALSSASHILTTGESLTSSSGAALQPISFYVLDYYGNLVGTPGMETQPYVLVSLQAEASVSGETVALYGSTGAVFDQLVVTGQPGQTFAITFVPELQEWATVSVDLGLEPCAGGTRYNAAAGLCEACAAGYLKLDNSTAPCTSCEGSGLECPGGSQYFLKPGHWMASNAVQSSCSRSDTDCLFKFIYACDLEENCDPNAARGNGGNRTYVLTDELCAGGYRGDSALCGGCQGGHELLETGECKKCDEEGSRWVQTTLILLVIALVAWYSSRVLYKRLAQPNIRLTVLARQHVNARKNLRADGLVGVMVGQAQVVGQQLIIYDYRVIPPLYKDFLRLFRVFDISPFTWLGVQCFFIVGTDDTFRGATGMHVFYISFAMYALLPYLTLLPIMLAVGRVLYSTAAATWRSSLRISDGAGPDTMLHGSRPAPSNSIMMVHTAGQPLIKDPSTPRMLSGSCVVLNPLSSEVQHLGSEADGASNAMTPSAELPMPMRHKHVAGMAAAEQASPHPLPPRAVRFADVDDVERESQPDEMGHIDEPHSSRSDSGSDDSGDATDERDPPYPTTTQARRLPLSVNARPGEKPVEWYRTKLFSIYCVVATFVLMYIHPGVSSYCFQIFSCDEVYLETDETTAWLRLDRSVQCFTTEWYAWMTLSIAVILTFSLGLPIGLVVSTVWLQGRKKVHVRGQADRFVHHSQLRMVEGSEDFPMYEMQDPILGLVDVEPCFQQGAWERSIADMETQLNDSRMALFITPYVAPYKSELYYWMGYEILMKLAQTSMVILVQMVTEENYDLVYAMMITLVAIMVHTFVQPYKSNLVNFFQMMALATQMLTLLGYITEKFISDGDLESSVTGIILISAQVVFSALLCYYISLDVVPYIRQQSADLVHYTSVCAHQIMQKGLLQLKRRMKAIR</sequence>
<gene>
    <name evidence="6" type="ORF">CYMTET_45542</name>
</gene>
<dbReference type="InterPro" id="IPR006626">
    <property type="entry name" value="PbH1"/>
</dbReference>